<dbReference type="EMBL" id="QUAK01000083">
    <property type="protein sequence ID" value="RFU85833.1"/>
    <property type="molecule type" value="Genomic_DNA"/>
</dbReference>
<dbReference type="RefSeq" id="WP_199566745.1">
    <property type="nucleotide sequence ID" value="NZ_QUAK01000083.1"/>
</dbReference>
<feature type="compositionally biased region" description="Basic residues" evidence="5">
    <location>
        <begin position="1"/>
        <end position="16"/>
    </location>
</feature>
<evidence type="ECO:0000256" key="2">
    <source>
        <dbReference type="ARBA" id="ARBA00022692"/>
    </source>
</evidence>
<evidence type="ECO:0000313" key="7">
    <source>
        <dbReference type="EMBL" id="RFU85833.1"/>
    </source>
</evidence>
<feature type="region of interest" description="Disordered" evidence="5">
    <location>
        <begin position="1"/>
        <end position="29"/>
    </location>
</feature>
<dbReference type="Proteomes" id="UP000263094">
    <property type="component" value="Unassembled WGS sequence"/>
</dbReference>
<evidence type="ECO:0000313" key="8">
    <source>
        <dbReference type="Proteomes" id="UP000263094"/>
    </source>
</evidence>
<evidence type="ECO:0000256" key="6">
    <source>
        <dbReference type="SAM" id="Phobius"/>
    </source>
</evidence>
<dbReference type="AlphaFoldDB" id="A0A372M5U6"/>
<evidence type="ECO:0000256" key="4">
    <source>
        <dbReference type="ARBA" id="ARBA00023136"/>
    </source>
</evidence>
<organism evidence="7 8">
    <name type="scientific">Streptomyces triticagri</name>
    <dbReference type="NCBI Taxonomy" id="2293568"/>
    <lineage>
        <taxon>Bacteria</taxon>
        <taxon>Bacillati</taxon>
        <taxon>Actinomycetota</taxon>
        <taxon>Actinomycetes</taxon>
        <taxon>Kitasatosporales</taxon>
        <taxon>Streptomycetaceae</taxon>
        <taxon>Streptomyces</taxon>
    </lineage>
</organism>
<name>A0A372M5U6_9ACTN</name>
<reference evidence="7 8" key="1">
    <citation type="submission" date="2018-08" db="EMBL/GenBank/DDBJ databases">
        <title>Isolation, diversity and antifungal activity of Actinobacteria from wheat.</title>
        <authorList>
            <person name="Han C."/>
        </authorList>
    </citation>
    <scope>NUCLEOTIDE SEQUENCE [LARGE SCALE GENOMIC DNA]</scope>
    <source>
        <strain evidence="7 8">NEAU-YY421</strain>
    </source>
</reference>
<feature type="non-terminal residue" evidence="7">
    <location>
        <position position="128"/>
    </location>
</feature>
<dbReference type="Pfam" id="PF01040">
    <property type="entry name" value="UbiA"/>
    <property type="match status" value="1"/>
</dbReference>
<keyword evidence="2 6" id="KW-0812">Transmembrane</keyword>
<evidence type="ECO:0000256" key="5">
    <source>
        <dbReference type="SAM" id="MobiDB-lite"/>
    </source>
</evidence>
<evidence type="ECO:0000256" key="3">
    <source>
        <dbReference type="ARBA" id="ARBA00022989"/>
    </source>
</evidence>
<dbReference type="PANTHER" id="PTHR42723:SF1">
    <property type="entry name" value="CHLOROPHYLL SYNTHASE, CHLOROPLASTIC"/>
    <property type="match status" value="1"/>
</dbReference>
<dbReference type="InterPro" id="IPR050475">
    <property type="entry name" value="Prenyltransferase_related"/>
</dbReference>
<keyword evidence="8" id="KW-1185">Reference proteome</keyword>
<keyword evidence="7" id="KW-0808">Transferase</keyword>
<comment type="caution">
    <text evidence="7">The sequence shown here is derived from an EMBL/GenBank/DDBJ whole genome shotgun (WGS) entry which is preliminary data.</text>
</comment>
<dbReference type="InterPro" id="IPR000537">
    <property type="entry name" value="UbiA_prenyltransferase"/>
</dbReference>
<sequence length="128" mass="13077">MVRARGAVRRPARPRRPPGADRRGGPRVSTRDWAELLRISAVFTVPGDALAGASAAGLRPNRGTLLGVGCSLCLYEAGMALNDWADRAEDAVERPERPLPSGRISPAAALSAAGALTAAGLGLAALAG</sequence>
<dbReference type="InterPro" id="IPR044878">
    <property type="entry name" value="UbiA_sf"/>
</dbReference>
<dbReference type="Gene3D" id="1.10.357.140">
    <property type="entry name" value="UbiA prenyltransferase"/>
    <property type="match status" value="1"/>
</dbReference>
<feature type="transmembrane region" description="Helical" evidence="6">
    <location>
        <begin position="107"/>
        <end position="127"/>
    </location>
</feature>
<evidence type="ECO:0000256" key="1">
    <source>
        <dbReference type="ARBA" id="ARBA00004141"/>
    </source>
</evidence>
<comment type="subcellular location">
    <subcellularLocation>
        <location evidence="1">Membrane</location>
        <topology evidence="1">Multi-pass membrane protein</topology>
    </subcellularLocation>
</comment>
<keyword evidence="3 6" id="KW-1133">Transmembrane helix</keyword>
<protein>
    <submittedName>
        <fullName evidence="7">Prenyltransferase</fullName>
    </submittedName>
</protein>
<dbReference type="GO" id="GO:0016020">
    <property type="term" value="C:membrane"/>
    <property type="evidence" value="ECO:0007669"/>
    <property type="project" value="UniProtKB-SubCell"/>
</dbReference>
<dbReference type="GO" id="GO:0016765">
    <property type="term" value="F:transferase activity, transferring alkyl or aryl (other than methyl) groups"/>
    <property type="evidence" value="ECO:0007669"/>
    <property type="project" value="InterPro"/>
</dbReference>
<gene>
    <name evidence="7" type="ORF">DY218_15270</name>
</gene>
<accession>A0A372M5U6</accession>
<feature type="compositionally biased region" description="Basic and acidic residues" evidence="5">
    <location>
        <begin position="18"/>
        <end position="29"/>
    </location>
</feature>
<keyword evidence="4 6" id="KW-0472">Membrane</keyword>
<proteinExistence type="predicted"/>
<dbReference type="PANTHER" id="PTHR42723">
    <property type="entry name" value="CHLOROPHYLL SYNTHASE"/>
    <property type="match status" value="1"/>
</dbReference>